<dbReference type="Gramene" id="LPERR03G15710.1">
    <property type="protein sequence ID" value="LPERR03G15710.1"/>
    <property type="gene ID" value="LPERR03G15710"/>
</dbReference>
<keyword evidence="9" id="KW-1185">Reference proteome</keyword>
<keyword evidence="3" id="KW-0238">DNA-binding</keyword>
<organism evidence="8 9">
    <name type="scientific">Leersia perrieri</name>
    <dbReference type="NCBI Taxonomy" id="77586"/>
    <lineage>
        <taxon>Eukaryota</taxon>
        <taxon>Viridiplantae</taxon>
        <taxon>Streptophyta</taxon>
        <taxon>Embryophyta</taxon>
        <taxon>Tracheophyta</taxon>
        <taxon>Spermatophyta</taxon>
        <taxon>Magnoliopsida</taxon>
        <taxon>Liliopsida</taxon>
        <taxon>Poales</taxon>
        <taxon>Poaceae</taxon>
        <taxon>BOP clade</taxon>
        <taxon>Oryzoideae</taxon>
        <taxon>Oryzeae</taxon>
        <taxon>Oryzinae</taxon>
        <taxon>Leersia</taxon>
    </lineage>
</organism>
<accession>A0A0D9VU83</accession>
<dbReference type="AlphaFoldDB" id="A0A0D9VU83"/>
<reference evidence="8" key="3">
    <citation type="submission" date="2015-04" db="UniProtKB">
        <authorList>
            <consortium name="EnsemblPlants"/>
        </authorList>
    </citation>
    <scope>IDENTIFICATION</scope>
</reference>
<keyword evidence="4" id="KW-0804">Transcription</keyword>
<name>A0A0D9VU83_9ORYZ</name>
<evidence type="ECO:0000256" key="6">
    <source>
        <dbReference type="SAM" id="MobiDB-lite"/>
    </source>
</evidence>
<evidence type="ECO:0000256" key="2">
    <source>
        <dbReference type="ARBA" id="ARBA00023015"/>
    </source>
</evidence>
<proteinExistence type="predicted"/>
<dbReference type="GO" id="GO:0005634">
    <property type="term" value="C:nucleus"/>
    <property type="evidence" value="ECO:0007669"/>
    <property type="project" value="UniProtKB-SubCell"/>
</dbReference>
<dbReference type="SUPFAM" id="SSF101936">
    <property type="entry name" value="DNA-binding pseudobarrel domain"/>
    <property type="match status" value="1"/>
</dbReference>
<reference evidence="9" key="2">
    <citation type="submission" date="2013-12" db="EMBL/GenBank/DDBJ databases">
        <authorList>
            <person name="Yu Y."/>
            <person name="Lee S."/>
            <person name="de Baynast K."/>
            <person name="Wissotski M."/>
            <person name="Liu L."/>
            <person name="Talag J."/>
            <person name="Goicoechea J."/>
            <person name="Angelova A."/>
            <person name="Jetty R."/>
            <person name="Kudrna D."/>
            <person name="Golser W."/>
            <person name="Rivera L."/>
            <person name="Zhang J."/>
            <person name="Wing R."/>
        </authorList>
    </citation>
    <scope>NUCLEOTIDE SEQUENCE</scope>
</reference>
<protein>
    <recommendedName>
        <fullName evidence="7">TF-B3 domain-containing protein</fullName>
    </recommendedName>
</protein>
<dbReference type="PROSITE" id="PS50863">
    <property type="entry name" value="B3"/>
    <property type="match status" value="1"/>
</dbReference>
<dbReference type="EnsemblPlants" id="LPERR03G15710.1">
    <property type="protein sequence ID" value="LPERR03G15710.1"/>
    <property type="gene ID" value="LPERR03G15710"/>
</dbReference>
<comment type="subcellular location">
    <subcellularLocation>
        <location evidence="1">Nucleus</location>
    </subcellularLocation>
</comment>
<sequence>MSGSFYDIAMTNSQKEKKRRKRRDNANIPSSPVESSEDDLEWDLVPGCIAPRQNRLTHSQKKIMNEKTKEINSENHINGYVINKNNVEFSRKYADLYLPFEDETLVFQRRGKTWNVRCCITKKNSRRILKGWAQFARDNDLFVGDICLFELLVNNKKYVMKVHIIRKK</sequence>
<evidence type="ECO:0000313" key="9">
    <source>
        <dbReference type="Proteomes" id="UP000032180"/>
    </source>
</evidence>
<dbReference type="GO" id="GO:0003677">
    <property type="term" value="F:DNA binding"/>
    <property type="evidence" value="ECO:0007669"/>
    <property type="project" value="UniProtKB-KW"/>
</dbReference>
<evidence type="ECO:0000259" key="7">
    <source>
        <dbReference type="PROSITE" id="PS50863"/>
    </source>
</evidence>
<dbReference type="PANTHER" id="PTHR31391:SF121">
    <property type="entry name" value="B3 DOMAIN-CONTAINING PROTEIN OS08G0325100-RELATED"/>
    <property type="match status" value="1"/>
</dbReference>
<dbReference type="Pfam" id="PF02362">
    <property type="entry name" value="B3"/>
    <property type="match status" value="1"/>
</dbReference>
<evidence type="ECO:0000256" key="5">
    <source>
        <dbReference type="ARBA" id="ARBA00023242"/>
    </source>
</evidence>
<dbReference type="SMART" id="SM01019">
    <property type="entry name" value="B3"/>
    <property type="match status" value="1"/>
</dbReference>
<dbReference type="CDD" id="cd10017">
    <property type="entry name" value="B3_DNA"/>
    <property type="match status" value="1"/>
</dbReference>
<dbReference type="PANTHER" id="PTHR31391">
    <property type="entry name" value="B3 DOMAIN-CONTAINING PROTEIN OS11G0197600-RELATED"/>
    <property type="match status" value="1"/>
</dbReference>
<dbReference type="InterPro" id="IPR044837">
    <property type="entry name" value="REM16-like"/>
</dbReference>
<feature type="domain" description="TF-B3" evidence="7">
    <location>
        <begin position="72"/>
        <end position="168"/>
    </location>
</feature>
<keyword evidence="5" id="KW-0539">Nucleus</keyword>
<reference evidence="8 9" key="1">
    <citation type="submission" date="2012-08" db="EMBL/GenBank/DDBJ databases">
        <title>Oryza genome evolution.</title>
        <authorList>
            <person name="Wing R.A."/>
        </authorList>
    </citation>
    <scope>NUCLEOTIDE SEQUENCE</scope>
</reference>
<keyword evidence="2" id="KW-0805">Transcription regulation</keyword>
<dbReference type="InterPro" id="IPR015300">
    <property type="entry name" value="DNA-bd_pseudobarrel_sf"/>
</dbReference>
<dbReference type="eggNOG" id="ENOG502QT0X">
    <property type="taxonomic scope" value="Eukaryota"/>
</dbReference>
<evidence type="ECO:0000256" key="3">
    <source>
        <dbReference type="ARBA" id="ARBA00023125"/>
    </source>
</evidence>
<evidence type="ECO:0000256" key="4">
    <source>
        <dbReference type="ARBA" id="ARBA00023163"/>
    </source>
</evidence>
<feature type="region of interest" description="Disordered" evidence="6">
    <location>
        <begin position="1"/>
        <end position="39"/>
    </location>
</feature>
<evidence type="ECO:0000256" key="1">
    <source>
        <dbReference type="ARBA" id="ARBA00004123"/>
    </source>
</evidence>
<dbReference type="HOGENOM" id="CLU_1588833_0_0_1"/>
<evidence type="ECO:0000313" key="8">
    <source>
        <dbReference type="EnsemblPlants" id="LPERR03G15710.1"/>
    </source>
</evidence>
<dbReference type="Proteomes" id="UP000032180">
    <property type="component" value="Chromosome 3"/>
</dbReference>
<dbReference type="InterPro" id="IPR003340">
    <property type="entry name" value="B3_DNA-bd"/>
</dbReference>
<dbReference type="Gene3D" id="2.40.330.10">
    <property type="entry name" value="DNA-binding pseudobarrel domain"/>
    <property type="match status" value="1"/>
</dbReference>